<evidence type="ECO:0000259" key="1">
    <source>
        <dbReference type="Pfam" id="PF19044"/>
    </source>
</evidence>
<reference evidence="2 3" key="1">
    <citation type="journal article" date="2014" name="BMC Genomics">
        <title>Comparison of environmental and isolate Sulfobacillus genomes reveals diverse carbon, sulfur, nitrogen, and hydrogen metabolisms.</title>
        <authorList>
            <person name="Justice N.B."/>
            <person name="Norman A."/>
            <person name="Brown C.T."/>
            <person name="Singh A."/>
            <person name="Thomas B.C."/>
            <person name="Banfield J.F."/>
        </authorList>
    </citation>
    <scope>NUCLEOTIDE SEQUENCE [LARGE SCALE GENOMIC DNA]</scope>
    <source>
        <strain evidence="2">AMDSBA1</strain>
    </source>
</reference>
<dbReference type="Proteomes" id="UP000242699">
    <property type="component" value="Unassembled WGS sequence"/>
</dbReference>
<dbReference type="PANTHER" id="PTHR30121:SF6">
    <property type="entry name" value="SLR6007 PROTEIN"/>
    <property type="match status" value="1"/>
</dbReference>
<dbReference type="Gene3D" id="1.10.8.730">
    <property type="match status" value="1"/>
</dbReference>
<proteinExistence type="predicted"/>
<sequence>MGIKQRLKRRRIIGSIDVIWPDYINVQPRQLQVGNRWTRSFMVIGYPRQVYPGWFDSLLRFPYPLTIAFYQGPLPPQVVLRSMKRHLLWNRGLDSAIKAQGRLADPAVETAIEDAERIRQKLTRGDARILETSLHMTLWAPTLEELNDATQMLQNVCESLLVTMRPLHFRHIQGLKWTLPMGDAPGAVREMESDTWATLFPLVSEEIVHPKGILWGINPQNRSLVLVNRFVMPSPHSITIAWSGAGKSYAAKLEALRSRYYELPVYIVDPEGEYKVLENVGAHIWSVGQPGGSFPYDPLKLTVDTEDWEQDSDFLIRFLSRLIPDSEHRLKMVLPPVLWDFWNRNEKGGWQVNPKILDLVDILDEVRTRDPELAEQLTMVIVRWRTLIGNTVSIPTNLHFQVFDLSRLTTAMKNAAYLALSEWLTRETSRGSRRLIIFDEAWHLLTDNESAKYLESLFRRARKWGTALSLVTQDMNDFVRSQAAEVCLRNAPIVMLLKQHPESIKQVREYLRLHDGEVGQIAQAGVGEGLLMVGDEHVPLRVVASPEEDRLLHQGAATSRS</sequence>
<feature type="domain" description="TraG P-loop" evidence="1">
    <location>
        <begin position="430"/>
        <end position="521"/>
    </location>
</feature>
<name>A0A2T2WY98_9FIRM</name>
<dbReference type="Pfam" id="PF19044">
    <property type="entry name" value="P-loop_TraG"/>
    <property type="match status" value="1"/>
</dbReference>
<organism evidence="2 3">
    <name type="scientific">Sulfobacillus benefaciens</name>
    <dbReference type="NCBI Taxonomy" id="453960"/>
    <lineage>
        <taxon>Bacteria</taxon>
        <taxon>Bacillati</taxon>
        <taxon>Bacillota</taxon>
        <taxon>Clostridia</taxon>
        <taxon>Eubacteriales</taxon>
        <taxon>Clostridiales Family XVII. Incertae Sedis</taxon>
        <taxon>Sulfobacillus</taxon>
    </lineage>
</organism>
<evidence type="ECO:0000313" key="2">
    <source>
        <dbReference type="EMBL" id="PSR27213.1"/>
    </source>
</evidence>
<dbReference type="SUPFAM" id="SSF52540">
    <property type="entry name" value="P-loop containing nucleoside triphosphate hydrolases"/>
    <property type="match status" value="1"/>
</dbReference>
<evidence type="ECO:0000313" key="3">
    <source>
        <dbReference type="Proteomes" id="UP000242699"/>
    </source>
</evidence>
<dbReference type="AlphaFoldDB" id="A0A2T2WY98"/>
<dbReference type="EMBL" id="PXYT01000028">
    <property type="protein sequence ID" value="PSR27213.1"/>
    <property type="molecule type" value="Genomic_DNA"/>
</dbReference>
<protein>
    <submittedName>
        <fullName evidence="2">Conjugal transfer protein TraC</fullName>
    </submittedName>
</protein>
<comment type="caution">
    <text evidence="2">The sequence shown here is derived from an EMBL/GenBank/DDBJ whole genome shotgun (WGS) entry which is preliminary data.</text>
</comment>
<dbReference type="PANTHER" id="PTHR30121">
    <property type="entry name" value="UNCHARACTERIZED PROTEIN YJGR-RELATED"/>
    <property type="match status" value="1"/>
</dbReference>
<dbReference type="InterPro" id="IPR027417">
    <property type="entry name" value="P-loop_NTPase"/>
</dbReference>
<dbReference type="InterPro" id="IPR051162">
    <property type="entry name" value="T4SS_component"/>
</dbReference>
<accession>A0A2T2WY98</accession>
<gene>
    <name evidence="2" type="ORF">C7B43_12195</name>
</gene>
<dbReference type="InterPro" id="IPR043964">
    <property type="entry name" value="P-loop_TraG"/>
</dbReference>
<dbReference type="Gene3D" id="3.40.50.300">
    <property type="entry name" value="P-loop containing nucleotide triphosphate hydrolases"/>
    <property type="match status" value="1"/>
</dbReference>